<dbReference type="InterPro" id="IPR058792">
    <property type="entry name" value="Beta-barrel_RND_2"/>
</dbReference>
<gene>
    <name evidence="5" type="ORF">dsmv_0576</name>
</gene>
<dbReference type="PANTHER" id="PTHR30469">
    <property type="entry name" value="MULTIDRUG RESISTANCE PROTEIN MDTA"/>
    <property type="match status" value="1"/>
</dbReference>
<dbReference type="Pfam" id="PF25876">
    <property type="entry name" value="HH_MFP_RND"/>
    <property type="match status" value="1"/>
</dbReference>
<dbReference type="EMBL" id="ATHJ01000105">
    <property type="protein sequence ID" value="EPR35871.1"/>
    <property type="molecule type" value="Genomic_DNA"/>
</dbReference>
<evidence type="ECO:0000313" key="5">
    <source>
        <dbReference type="EMBL" id="EPR35871.1"/>
    </source>
</evidence>
<dbReference type="NCBIfam" id="TIGR01730">
    <property type="entry name" value="RND_mfp"/>
    <property type="match status" value="1"/>
</dbReference>
<feature type="coiled-coil region" evidence="2">
    <location>
        <begin position="103"/>
        <end position="137"/>
    </location>
</feature>
<name>S7TGH8_DESML</name>
<dbReference type="Gene3D" id="2.40.420.20">
    <property type="match status" value="1"/>
</dbReference>
<dbReference type="FunFam" id="2.40.30.170:FF:000010">
    <property type="entry name" value="Efflux RND transporter periplasmic adaptor subunit"/>
    <property type="match status" value="1"/>
</dbReference>
<feature type="domain" description="Multidrug resistance protein MdtA-like alpha-helical hairpin" evidence="3">
    <location>
        <begin position="110"/>
        <end position="186"/>
    </location>
</feature>
<dbReference type="GO" id="GO:0015562">
    <property type="term" value="F:efflux transmembrane transporter activity"/>
    <property type="evidence" value="ECO:0007669"/>
    <property type="project" value="TreeGrafter"/>
</dbReference>
<proteinExistence type="inferred from homology"/>
<dbReference type="eggNOG" id="COG0845">
    <property type="taxonomic scope" value="Bacteria"/>
</dbReference>
<dbReference type="STRING" id="897.B2D07_15530"/>
<protein>
    <submittedName>
        <fullName evidence="5">Efflux transporter, RND family, MFP subunit</fullName>
    </submittedName>
</protein>
<evidence type="ECO:0000259" key="3">
    <source>
        <dbReference type="Pfam" id="PF25876"/>
    </source>
</evidence>
<dbReference type="PANTHER" id="PTHR30469:SF15">
    <property type="entry name" value="HLYD FAMILY OF SECRETION PROTEINS"/>
    <property type="match status" value="1"/>
</dbReference>
<accession>S7TGH8</accession>
<evidence type="ECO:0000259" key="4">
    <source>
        <dbReference type="Pfam" id="PF25954"/>
    </source>
</evidence>
<dbReference type="Proteomes" id="UP000014977">
    <property type="component" value="Unassembled WGS sequence"/>
</dbReference>
<keyword evidence="6" id="KW-1185">Reference proteome</keyword>
<evidence type="ECO:0000256" key="2">
    <source>
        <dbReference type="SAM" id="Coils"/>
    </source>
</evidence>
<dbReference type="Gene3D" id="2.40.30.170">
    <property type="match status" value="1"/>
</dbReference>
<organism evidence="5 6">
    <name type="scientific">Desulfococcus multivorans DSM 2059</name>
    <dbReference type="NCBI Taxonomy" id="1121405"/>
    <lineage>
        <taxon>Bacteria</taxon>
        <taxon>Pseudomonadati</taxon>
        <taxon>Thermodesulfobacteriota</taxon>
        <taxon>Desulfobacteria</taxon>
        <taxon>Desulfobacterales</taxon>
        <taxon>Desulfococcaceae</taxon>
        <taxon>Desulfococcus</taxon>
    </lineage>
</organism>
<evidence type="ECO:0000256" key="1">
    <source>
        <dbReference type="ARBA" id="ARBA00009477"/>
    </source>
</evidence>
<dbReference type="Pfam" id="PF25954">
    <property type="entry name" value="Beta-barrel_RND_2"/>
    <property type="match status" value="1"/>
</dbReference>
<reference evidence="5 6" key="1">
    <citation type="journal article" date="2013" name="Genome Announc.">
        <title>Draft genome sequences for three mercury-methylating, sulfate-reducing bacteria.</title>
        <authorList>
            <person name="Brown S.D."/>
            <person name="Hurt R.A.Jr."/>
            <person name="Gilmour C.C."/>
            <person name="Elias D.A."/>
        </authorList>
    </citation>
    <scope>NUCLEOTIDE SEQUENCE [LARGE SCALE GENOMIC DNA]</scope>
    <source>
        <strain evidence="5 6">DSM 2059</strain>
    </source>
</reference>
<evidence type="ECO:0000313" key="6">
    <source>
        <dbReference type="Proteomes" id="UP000014977"/>
    </source>
</evidence>
<dbReference type="SUPFAM" id="SSF111369">
    <property type="entry name" value="HlyD-like secretion proteins"/>
    <property type="match status" value="1"/>
</dbReference>
<dbReference type="AlphaFoldDB" id="S7TGH8"/>
<comment type="similarity">
    <text evidence="1">Belongs to the membrane fusion protein (MFP) (TC 8.A.1) family.</text>
</comment>
<dbReference type="InterPro" id="IPR058624">
    <property type="entry name" value="MdtA-like_HH"/>
</dbReference>
<sequence>MLTVVAAVVAALGWMIYNKLQGGGDPEKQSGGPQPAPVAVAPIQRGPIVLSRTFSGALEAPAKFVVAPKVSGRIEAVFVDLADTVSRGRVVAALDDDEYVQAVAEARAELAVNRANLAEAESALEIAGRELARIETLRKRGVTSDAQMDTARANQLAKKAQLEVARAHVTKAEAALAAANIRLGYTRVTAGWTGSDALRVVAERYVEEGDTVSANTPLMAIVDLDPLIGVIFVTEKDYARLELSQSVTLTTDAYPGERFEGRVDRIAPIFQEATRQAKVELTIENPRHRLKPGMFIRATVVLDRAEDAVIVPEEALTSRGDRTGVFVVDAAGRSVSWRSVTVGIREAGRVQVAGEDLDGRVVILGQQLLEDGSPVTIPDDAGKSGGGIG</sequence>
<dbReference type="GO" id="GO:1990281">
    <property type="term" value="C:efflux pump complex"/>
    <property type="evidence" value="ECO:0007669"/>
    <property type="project" value="TreeGrafter"/>
</dbReference>
<feature type="domain" description="CusB-like beta-barrel" evidence="4">
    <location>
        <begin position="233"/>
        <end position="300"/>
    </location>
</feature>
<comment type="caution">
    <text evidence="5">The sequence shown here is derived from an EMBL/GenBank/DDBJ whole genome shotgun (WGS) entry which is preliminary data.</text>
</comment>
<dbReference type="Gene3D" id="1.10.287.470">
    <property type="entry name" value="Helix hairpin bin"/>
    <property type="match status" value="1"/>
</dbReference>
<dbReference type="InterPro" id="IPR006143">
    <property type="entry name" value="RND_pump_MFP"/>
</dbReference>
<keyword evidence="2" id="KW-0175">Coiled coil</keyword>